<organism evidence="1 2">
    <name type="scientific">Inquilinus limosus</name>
    <dbReference type="NCBI Taxonomy" id="171674"/>
    <lineage>
        <taxon>Bacteria</taxon>
        <taxon>Pseudomonadati</taxon>
        <taxon>Pseudomonadota</taxon>
        <taxon>Alphaproteobacteria</taxon>
        <taxon>Rhodospirillales</taxon>
        <taxon>Rhodospirillaceae</taxon>
        <taxon>Inquilinus</taxon>
    </lineage>
</organism>
<sequence length="204" mass="21878">MSEPDGAFLKLRIARSDLVRWLDAPPARASSWLDWRDIGGQWYFGGGPEDIRTVSMAQLLRTIAECDAAVAGIATNRQALRGILDAAEAPQLRHAAYDPGTQDFVAGTLTYSENLNDFIVFLAIIRGAAAFLAPDGHGIAVIHNYLWGDEDEQITQAALHLGPGNASGFMDEAEGRSAGGAFQALADRMLDQAGPPADELDSLR</sequence>
<keyword evidence="2" id="KW-1185">Reference proteome</keyword>
<dbReference type="AlphaFoldDB" id="A0A211ZLT4"/>
<dbReference type="OrthoDB" id="4351153at2"/>
<reference evidence="2" key="1">
    <citation type="submission" date="2017-05" db="EMBL/GenBank/DDBJ databases">
        <authorList>
            <person name="Macchi M."/>
            <person name="Festa S."/>
            <person name="Coppotelli B.M."/>
            <person name="Morelli I.S."/>
        </authorList>
    </citation>
    <scope>NUCLEOTIDE SEQUENCE [LARGE SCALE GENOMIC DNA]</scope>
    <source>
        <strain evidence="2">I</strain>
    </source>
</reference>
<dbReference type="Proteomes" id="UP000196655">
    <property type="component" value="Unassembled WGS sequence"/>
</dbReference>
<gene>
    <name evidence="1" type="ORF">BWR60_15670</name>
</gene>
<name>A0A211ZLT4_9PROT</name>
<accession>A0A211ZLT4</accession>
<evidence type="ECO:0000313" key="1">
    <source>
        <dbReference type="EMBL" id="OWJ66232.1"/>
    </source>
</evidence>
<evidence type="ECO:0000313" key="2">
    <source>
        <dbReference type="Proteomes" id="UP000196655"/>
    </source>
</evidence>
<protein>
    <submittedName>
        <fullName evidence="1">Uncharacterized protein</fullName>
    </submittedName>
</protein>
<proteinExistence type="predicted"/>
<dbReference type="RefSeq" id="WP_144445630.1">
    <property type="nucleotide sequence ID" value="NZ_NHON01000027.1"/>
</dbReference>
<comment type="caution">
    <text evidence="1">The sequence shown here is derived from an EMBL/GenBank/DDBJ whole genome shotgun (WGS) entry which is preliminary data.</text>
</comment>
<dbReference type="EMBL" id="NHON01000027">
    <property type="protein sequence ID" value="OWJ66232.1"/>
    <property type="molecule type" value="Genomic_DNA"/>
</dbReference>